<dbReference type="InterPro" id="IPR023346">
    <property type="entry name" value="Lysozyme-like_dom_sf"/>
</dbReference>
<evidence type="ECO:0008006" key="4">
    <source>
        <dbReference type="Google" id="ProtNLM"/>
    </source>
</evidence>
<keyword evidence="3" id="KW-1185">Reference proteome</keyword>
<dbReference type="AlphaFoldDB" id="A0A344LUJ9"/>
<proteinExistence type="predicted"/>
<dbReference type="SUPFAM" id="SSF53955">
    <property type="entry name" value="Lysozyme-like"/>
    <property type="match status" value="1"/>
</dbReference>
<evidence type="ECO:0000313" key="2">
    <source>
        <dbReference type="EMBL" id="AXB57591.1"/>
    </source>
</evidence>
<evidence type="ECO:0000313" key="3">
    <source>
        <dbReference type="Proteomes" id="UP000251561"/>
    </source>
</evidence>
<dbReference type="EMBL" id="CP030261">
    <property type="protein sequence ID" value="AXB57591.1"/>
    <property type="molecule type" value="Genomic_DNA"/>
</dbReference>
<accession>A0A344LUJ9</accession>
<protein>
    <recommendedName>
        <fullName evidence="4">Peptidoglycan binding domain-containing protein</fullName>
    </recommendedName>
</protein>
<sequence length="888" mass="100766">MSDFKIIGNSNPLVGKEEFYTINSFQQDIFSSQQTIFNNSFEQPIKWEVYVLEHGRWRKTKENDKTGKKVSYTFLQKSLTRDGIRILARRGDDVTRLSITPHPAEKPKIESIELLDKNGQKPVKTLSYGQTLKARVHCLHMEKQKIFVTLWEDDAIGAGHNKANEKNIIQTLSGIVKNGKADVEFLLRPSFAKITNKSKDEGAIHEYYVTTDFNKDKIASNNVNINDLDAPVATYKSKVSIQKSAPAKPKTSSTEPVQSKTKTLPSGSSSTSKTKAEITNVHFTDTAGHAISGVFKDKQIKVWIDSNGLIDKEIRLKLYDEDGISDDLLFDEKFIIKSNIYSVVVPLNQIPRSKGGGYWGEGAEQELFADVEILQTKDHTKSEVVDVDAKVFKPDPVEQTNKVAKICEGAKNNGKNCGEKYCIKKGDKSELIREINIRLAGFGGNVPTNEFTDRTEKMIKQFQRDYMKVSETGKVCGNVLRAIDDFQNKFPIDFTEAKCKCGKCTGFGDASNKGKYSDKNIEAFHKYEYPGIHRSLLSSLRSVKFYLTKDGRYSFNKINSGYRCRFHPEYLKKATTNHMGKALDLHFNNKNGRTKKTTDMEIIRKDIFNKYLDAKWDWKTRNIFNLESSAIGAVTWVHYDVREFDSVYLSDDLFVKNVNDLNGKSIVALATELGFVKTCNCLAEYSVIMNEKNTFKSKKYKWAHSEFGNLIAMKESSDNYNICNKTKGGYQLINNVKVVELTIEEVQKKQKDRDLFAVGRYQLIPNTLNDAVDKLTLDIDQKLDDEMQDKIFDEYLITVKRPNIIAYLENDGSVEDAMYASAMEWASIGVQKGKRISDKLVKNDNKITKTIRYAEGGESYYAGDGLNKAHITPEQIKTTLINSKNENR</sequence>
<dbReference type="KEGG" id="ffl:HYN86_13700"/>
<dbReference type="OrthoDB" id="961266at2"/>
<feature type="region of interest" description="Disordered" evidence="1">
    <location>
        <begin position="243"/>
        <end position="273"/>
    </location>
</feature>
<feature type="compositionally biased region" description="Polar residues" evidence="1">
    <location>
        <begin position="250"/>
        <end position="273"/>
    </location>
</feature>
<name>A0A344LUJ9_9FLAO</name>
<evidence type="ECO:0000256" key="1">
    <source>
        <dbReference type="SAM" id="MobiDB-lite"/>
    </source>
</evidence>
<organism evidence="2 3">
    <name type="scientific">Flavobacterium fluviale</name>
    <dbReference type="NCBI Taxonomy" id="2249356"/>
    <lineage>
        <taxon>Bacteria</taxon>
        <taxon>Pseudomonadati</taxon>
        <taxon>Bacteroidota</taxon>
        <taxon>Flavobacteriia</taxon>
        <taxon>Flavobacteriales</taxon>
        <taxon>Flavobacteriaceae</taxon>
        <taxon>Flavobacterium</taxon>
    </lineage>
</organism>
<reference evidence="2 3" key="1">
    <citation type="submission" date="2018-06" db="EMBL/GenBank/DDBJ databases">
        <title>Genome sequencing of Flavobacterium.</title>
        <authorList>
            <person name="Baek M.-G."/>
            <person name="Yi H."/>
        </authorList>
    </citation>
    <scope>NUCLEOTIDE SEQUENCE [LARGE SCALE GENOMIC DNA]</scope>
    <source>
        <strain evidence="2 3">HYN0086</strain>
    </source>
</reference>
<dbReference type="RefSeq" id="WP_113678538.1">
    <property type="nucleotide sequence ID" value="NZ_CP030261.1"/>
</dbReference>
<gene>
    <name evidence="2" type="ORF">HYN86_13700</name>
</gene>
<dbReference type="Gene3D" id="1.10.530.10">
    <property type="match status" value="1"/>
</dbReference>
<dbReference type="Proteomes" id="UP000251561">
    <property type="component" value="Chromosome"/>
</dbReference>